<dbReference type="AlphaFoldDB" id="A0A482W3M0"/>
<dbReference type="OrthoDB" id="6597859at2759"/>
<comment type="caution">
    <text evidence="2">The sequence shown here is derived from an EMBL/GenBank/DDBJ whole genome shotgun (WGS) entry which is preliminary data.</text>
</comment>
<dbReference type="InterPro" id="IPR002557">
    <property type="entry name" value="Chitin-bd_dom"/>
</dbReference>
<organism evidence="2 3">
    <name type="scientific">Asbolus verrucosus</name>
    <name type="common">Desert ironclad beetle</name>
    <dbReference type="NCBI Taxonomy" id="1661398"/>
    <lineage>
        <taxon>Eukaryota</taxon>
        <taxon>Metazoa</taxon>
        <taxon>Ecdysozoa</taxon>
        <taxon>Arthropoda</taxon>
        <taxon>Hexapoda</taxon>
        <taxon>Insecta</taxon>
        <taxon>Pterygota</taxon>
        <taxon>Neoptera</taxon>
        <taxon>Endopterygota</taxon>
        <taxon>Coleoptera</taxon>
        <taxon>Polyphaga</taxon>
        <taxon>Cucujiformia</taxon>
        <taxon>Tenebrionidae</taxon>
        <taxon>Pimeliinae</taxon>
        <taxon>Asbolus</taxon>
    </lineage>
</organism>
<evidence type="ECO:0000313" key="2">
    <source>
        <dbReference type="EMBL" id="RZC39644.1"/>
    </source>
</evidence>
<dbReference type="Proteomes" id="UP000292052">
    <property type="component" value="Unassembled WGS sequence"/>
</dbReference>
<protein>
    <recommendedName>
        <fullName evidence="1">Chitin-binding type-2 domain-containing protein</fullName>
    </recommendedName>
</protein>
<dbReference type="EMBL" id="QDEB01032378">
    <property type="protein sequence ID" value="RZC39644.1"/>
    <property type="molecule type" value="Genomic_DNA"/>
</dbReference>
<name>A0A482W3M0_ASBVE</name>
<dbReference type="SUPFAM" id="SSF57625">
    <property type="entry name" value="Invertebrate chitin-binding proteins"/>
    <property type="match status" value="1"/>
</dbReference>
<feature type="domain" description="Chitin-binding type-2" evidence="1">
    <location>
        <begin position="92"/>
        <end position="152"/>
    </location>
</feature>
<gene>
    <name evidence="2" type="ORF">BDFB_007923</name>
</gene>
<sequence>MKYFAIVLIFGVAASKKHLDYRLALNLTVEPAKNCTDVGPFCETCSSLVACMQQGDVFTKAKIGMCSPPEKCVQGVCTEDPEPFCDGIASLPFVCSTVGIFPDPFYCNKFVLCVADSQGNMKPYLNQCDEGYGYDVATDMCSIKLVNKDCTPGIYPVPLCKEAGQSAALVKKPSVYYLCQQRQVKIDAKETTVLYPMLAECPHGETYDNYACKPKK</sequence>
<proteinExistence type="predicted"/>
<dbReference type="PROSITE" id="PS50940">
    <property type="entry name" value="CHIT_BIND_II"/>
    <property type="match status" value="1"/>
</dbReference>
<keyword evidence="3" id="KW-1185">Reference proteome</keyword>
<dbReference type="GO" id="GO:0008061">
    <property type="term" value="F:chitin binding"/>
    <property type="evidence" value="ECO:0007669"/>
    <property type="project" value="InterPro"/>
</dbReference>
<dbReference type="SMART" id="SM00494">
    <property type="entry name" value="ChtBD2"/>
    <property type="match status" value="1"/>
</dbReference>
<dbReference type="InterPro" id="IPR036508">
    <property type="entry name" value="Chitin-bd_dom_sf"/>
</dbReference>
<evidence type="ECO:0000313" key="3">
    <source>
        <dbReference type="Proteomes" id="UP000292052"/>
    </source>
</evidence>
<dbReference type="Gene3D" id="2.170.140.10">
    <property type="entry name" value="Chitin binding domain"/>
    <property type="match status" value="1"/>
</dbReference>
<reference evidence="2 3" key="1">
    <citation type="submission" date="2017-03" db="EMBL/GenBank/DDBJ databases">
        <title>Genome of the blue death feigning beetle - Asbolus verrucosus.</title>
        <authorList>
            <person name="Rider S.D."/>
        </authorList>
    </citation>
    <scope>NUCLEOTIDE SEQUENCE [LARGE SCALE GENOMIC DNA]</scope>
    <source>
        <strain evidence="2">Butters</strain>
        <tissue evidence="2">Head and leg muscle</tissue>
    </source>
</reference>
<evidence type="ECO:0000259" key="1">
    <source>
        <dbReference type="PROSITE" id="PS50940"/>
    </source>
</evidence>
<dbReference type="GO" id="GO:0005576">
    <property type="term" value="C:extracellular region"/>
    <property type="evidence" value="ECO:0007669"/>
    <property type="project" value="InterPro"/>
</dbReference>
<accession>A0A482W3M0</accession>